<dbReference type="Pfam" id="PF01040">
    <property type="entry name" value="UbiA"/>
    <property type="match status" value="1"/>
</dbReference>
<dbReference type="NCBIfam" id="TIGR00751">
    <property type="entry name" value="menA"/>
    <property type="match status" value="1"/>
</dbReference>
<sequence>MKLKYWITAARIHTLPLSFSGITLSFFISQSRKNVSLISYILCVITALLLQILANFSNDYGDSITGVDNYKRIGPKRTIQCGLISLSEMKKAIFIFSVLSFFSGFFLLCETLLWKNIFIFFIYFIGIFICIYSSIRYSIGSRPYGYITGMGDLFVMIFFGIFSVEGSYFLYTHTLCMDIFFLSLSIGFLNVGVLNINNMRDLDNDYENGKYTMSVWLGIKYAKLYHTFVILISIFLGGFFIFLNQNSVYQWIFFIFIAIFLILHIQKIILIKEKKLFNLELKKLVILTFLHELSIGIGFIN</sequence>
<evidence type="ECO:0000256" key="4">
    <source>
        <dbReference type="ARBA" id="ARBA00022475"/>
    </source>
</evidence>
<evidence type="ECO:0000256" key="6">
    <source>
        <dbReference type="ARBA" id="ARBA00022692"/>
    </source>
</evidence>
<dbReference type="CDD" id="cd13962">
    <property type="entry name" value="PT_UbiA_UBIAD1"/>
    <property type="match status" value="1"/>
</dbReference>
<evidence type="ECO:0000256" key="2">
    <source>
        <dbReference type="ARBA" id="ARBA00004863"/>
    </source>
</evidence>
<organism evidence="11 12">
    <name type="scientific">Blattabacterium cuenoti BPAY</name>
    <dbReference type="NCBI Taxonomy" id="1457031"/>
    <lineage>
        <taxon>Bacteria</taxon>
        <taxon>Pseudomonadati</taxon>
        <taxon>Bacteroidota</taxon>
        <taxon>Flavobacteriia</taxon>
        <taxon>Flavobacteriales</taxon>
        <taxon>Blattabacteriaceae</taxon>
        <taxon>Blattabacterium</taxon>
    </lineage>
</organism>
<evidence type="ECO:0000313" key="11">
    <source>
        <dbReference type="EMBL" id="BAR92105.1"/>
    </source>
</evidence>
<comment type="pathway">
    <text evidence="2">Quinol/quinone metabolism; menaquinone biosynthesis.</text>
</comment>
<evidence type="ECO:0000256" key="5">
    <source>
        <dbReference type="ARBA" id="ARBA00022679"/>
    </source>
</evidence>
<proteinExistence type="predicted"/>
<dbReference type="RefSeq" id="WP_096378247.1">
    <property type="nucleotide sequence ID" value="NZ_AP014609.1"/>
</dbReference>
<name>A0ABM7EYM4_9FLAO</name>
<evidence type="ECO:0000256" key="10">
    <source>
        <dbReference type="SAM" id="Phobius"/>
    </source>
</evidence>
<accession>A0ABM7EYM4</accession>
<keyword evidence="12" id="KW-1185">Reference proteome</keyword>
<dbReference type="Proteomes" id="UP000217805">
    <property type="component" value="Chromosome"/>
</dbReference>
<evidence type="ECO:0000256" key="7">
    <source>
        <dbReference type="ARBA" id="ARBA00022989"/>
    </source>
</evidence>
<evidence type="ECO:0000256" key="1">
    <source>
        <dbReference type="ARBA" id="ARBA00004141"/>
    </source>
</evidence>
<keyword evidence="7 10" id="KW-1133">Transmembrane helix</keyword>
<feature type="transmembrane region" description="Helical" evidence="10">
    <location>
        <begin position="168"/>
        <end position="191"/>
    </location>
</feature>
<feature type="transmembrane region" description="Helical" evidence="10">
    <location>
        <begin position="114"/>
        <end position="132"/>
    </location>
</feature>
<evidence type="ECO:0000256" key="3">
    <source>
        <dbReference type="ARBA" id="ARBA00022428"/>
    </source>
</evidence>
<dbReference type="PIRSF" id="PIRSF005355">
    <property type="entry name" value="UBIAD1"/>
    <property type="match status" value="1"/>
</dbReference>
<dbReference type="Gene3D" id="1.20.120.1780">
    <property type="entry name" value="UbiA prenyltransferase"/>
    <property type="match status" value="1"/>
</dbReference>
<evidence type="ECO:0000313" key="12">
    <source>
        <dbReference type="Proteomes" id="UP000217805"/>
    </source>
</evidence>
<dbReference type="PANTHER" id="PTHR13929">
    <property type="entry name" value="1,4-DIHYDROXY-2-NAPHTHOATE OCTAPRENYLTRANSFERASE"/>
    <property type="match status" value="1"/>
</dbReference>
<reference evidence="11 12" key="1">
    <citation type="journal article" date="2015" name="Microbes Environ.">
        <title>An Efficient Strategy Developed for Next-Generation Sequencing of Endosymbiont Genomes Performed Using Crude DNA Isolated from Host Tissues: A Case Study of Blattabacterium cuenoti Inhabiting the Fat Bodies of Cockroaches.</title>
        <authorList>
            <person name="Kinjo Y."/>
            <person name="Saitoh S."/>
            <person name="Tokuda G."/>
        </authorList>
    </citation>
    <scope>NUCLEOTIDE SEQUENCE [LARGE SCALE GENOMIC DNA]</scope>
    <source>
        <strain evidence="11 12">BPAY</strain>
    </source>
</reference>
<keyword evidence="5" id="KW-0808">Transferase</keyword>
<feature type="transmembrane region" description="Helical" evidence="10">
    <location>
        <begin position="224"/>
        <end position="243"/>
    </location>
</feature>
<keyword evidence="3" id="KW-0474">Menaquinone biosynthesis</keyword>
<dbReference type="InterPro" id="IPR044878">
    <property type="entry name" value="UbiA_sf"/>
</dbReference>
<keyword evidence="8 10" id="KW-0472">Membrane</keyword>
<dbReference type="Gene3D" id="1.10.357.140">
    <property type="entry name" value="UbiA prenyltransferase"/>
    <property type="match status" value="1"/>
</dbReference>
<feature type="transmembrane region" description="Helical" evidence="10">
    <location>
        <begin position="249"/>
        <end position="269"/>
    </location>
</feature>
<keyword evidence="4" id="KW-1003">Cell membrane</keyword>
<dbReference type="PANTHER" id="PTHR13929:SF0">
    <property type="entry name" value="UBIA PRENYLTRANSFERASE DOMAIN-CONTAINING PROTEIN 1"/>
    <property type="match status" value="1"/>
</dbReference>
<gene>
    <name evidence="11" type="primary">menA</name>
    <name evidence="11" type="ORF">BPAY_372</name>
</gene>
<evidence type="ECO:0000256" key="9">
    <source>
        <dbReference type="NCBIfam" id="TIGR00751"/>
    </source>
</evidence>
<feature type="transmembrane region" description="Helical" evidence="10">
    <location>
        <begin position="37"/>
        <end position="56"/>
    </location>
</feature>
<dbReference type="EMBL" id="AP014609">
    <property type="protein sequence ID" value="BAR92105.1"/>
    <property type="molecule type" value="Genomic_DNA"/>
</dbReference>
<dbReference type="InterPro" id="IPR000537">
    <property type="entry name" value="UbiA_prenyltransferase"/>
</dbReference>
<comment type="subcellular location">
    <subcellularLocation>
        <location evidence="1">Membrane</location>
        <topology evidence="1">Multi-pass membrane protein</topology>
    </subcellularLocation>
</comment>
<protein>
    <recommendedName>
        <fullName evidence="9">1,4-dihydroxy-2-naphthoate octaprenyltransferase</fullName>
        <ecNumber evidence="9">2.5.1.74</ecNumber>
    </recommendedName>
</protein>
<keyword evidence="6 10" id="KW-0812">Transmembrane</keyword>
<feature type="transmembrane region" description="Helical" evidence="10">
    <location>
        <begin position="92"/>
        <end position="108"/>
    </location>
</feature>
<evidence type="ECO:0000256" key="8">
    <source>
        <dbReference type="ARBA" id="ARBA00023136"/>
    </source>
</evidence>
<dbReference type="EC" id="2.5.1.74" evidence="9"/>
<feature type="transmembrane region" description="Helical" evidence="10">
    <location>
        <begin position="12"/>
        <end position="31"/>
    </location>
</feature>
<dbReference type="InterPro" id="IPR026046">
    <property type="entry name" value="UBIAD1"/>
</dbReference>